<gene>
    <name evidence="1" type="ORF">HGB44_20410</name>
</gene>
<dbReference type="Proteomes" id="UP000553209">
    <property type="component" value="Unassembled WGS sequence"/>
</dbReference>
<dbReference type="EMBL" id="JAAXPG010000020">
    <property type="protein sequence ID" value="NKZ00014.1"/>
    <property type="molecule type" value="Genomic_DNA"/>
</dbReference>
<dbReference type="AlphaFoldDB" id="A0A7X6RRV5"/>
<evidence type="ECO:0000313" key="1">
    <source>
        <dbReference type="EMBL" id="NKZ00014.1"/>
    </source>
</evidence>
<dbReference type="RefSeq" id="WP_061080154.1">
    <property type="nucleotide sequence ID" value="NZ_JAAXPG010000020.1"/>
</dbReference>
<comment type="caution">
    <text evidence="1">The sequence shown here is derived from an EMBL/GenBank/DDBJ whole genome shotgun (WGS) entry which is preliminary data.</text>
</comment>
<sequence>MSIPLELATTAASSIVGAMATGAWAHIRERCVTLLRRHLDTEAGTAAVTRLDEQQQALVATSADSREALTGFVAQDTARVLGAVLERSPEAADSLRSLLEEARSATATGESTVSGIRLENVRAKGDIVLSGRDSKVEKTR</sequence>
<name>A0A7X6RRV5_9ACTN</name>
<proteinExistence type="predicted"/>
<protein>
    <submittedName>
        <fullName evidence="1">Uncharacterized protein</fullName>
    </submittedName>
</protein>
<organism evidence="1 2">
    <name type="scientific">Nocardiopsis alborubida</name>
    <dbReference type="NCBI Taxonomy" id="146802"/>
    <lineage>
        <taxon>Bacteria</taxon>
        <taxon>Bacillati</taxon>
        <taxon>Actinomycetota</taxon>
        <taxon>Actinomycetes</taxon>
        <taxon>Streptosporangiales</taxon>
        <taxon>Nocardiopsidaceae</taxon>
        <taxon>Nocardiopsis</taxon>
    </lineage>
</organism>
<keyword evidence="2" id="KW-1185">Reference proteome</keyword>
<reference evidence="1 2" key="1">
    <citation type="submission" date="2020-04" db="EMBL/GenBank/DDBJ databases">
        <title>MicrobeNet Type strains.</title>
        <authorList>
            <person name="Nicholson A.C."/>
        </authorList>
    </citation>
    <scope>NUCLEOTIDE SEQUENCE [LARGE SCALE GENOMIC DNA]</scope>
    <source>
        <strain evidence="1 2">ATCC 23612</strain>
    </source>
</reference>
<accession>A0A7X6RRV5</accession>
<evidence type="ECO:0000313" key="2">
    <source>
        <dbReference type="Proteomes" id="UP000553209"/>
    </source>
</evidence>